<dbReference type="HOGENOM" id="CLU_1147769_0_0_1"/>
<organism evidence="1 2">
    <name type="scientific">Scleroderma citrinum Foug A</name>
    <dbReference type="NCBI Taxonomy" id="1036808"/>
    <lineage>
        <taxon>Eukaryota</taxon>
        <taxon>Fungi</taxon>
        <taxon>Dikarya</taxon>
        <taxon>Basidiomycota</taxon>
        <taxon>Agaricomycotina</taxon>
        <taxon>Agaricomycetes</taxon>
        <taxon>Agaricomycetidae</taxon>
        <taxon>Boletales</taxon>
        <taxon>Sclerodermatineae</taxon>
        <taxon>Sclerodermataceae</taxon>
        <taxon>Scleroderma</taxon>
    </lineage>
</organism>
<protein>
    <submittedName>
        <fullName evidence="1">Uncharacterized protein</fullName>
    </submittedName>
</protein>
<proteinExistence type="predicted"/>
<reference evidence="2" key="2">
    <citation type="submission" date="2015-01" db="EMBL/GenBank/DDBJ databases">
        <title>Evolutionary Origins and Diversification of the Mycorrhizal Mutualists.</title>
        <authorList>
            <consortium name="DOE Joint Genome Institute"/>
            <consortium name="Mycorrhizal Genomics Consortium"/>
            <person name="Kohler A."/>
            <person name="Kuo A."/>
            <person name="Nagy L.G."/>
            <person name="Floudas D."/>
            <person name="Copeland A."/>
            <person name="Barry K.W."/>
            <person name="Cichocki N."/>
            <person name="Veneault-Fourrey C."/>
            <person name="LaButti K."/>
            <person name="Lindquist E.A."/>
            <person name="Lipzen A."/>
            <person name="Lundell T."/>
            <person name="Morin E."/>
            <person name="Murat C."/>
            <person name="Riley R."/>
            <person name="Ohm R."/>
            <person name="Sun H."/>
            <person name="Tunlid A."/>
            <person name="Henrissat B."/>
            <person name="Grigoriev I.V."/>
            <person name="Hibbett D.S."/>
            <person name="Martin F."/>
        </authorList>
    </citation>
    <scope>NUCLEOTIDE SEQUENCE [LARGE SCALE GENOMIC DNA]</scope>
    <source>
        <strain evidence="2">Foug A</strain>
    </source>
</reference>
<dbReference type="InParanoid" id="A0A0C3AKU0"/>
<keyword evidence="2" id="KW-1185">Reference proteome</keyword>
<accession>A0A0C3AKU0</accession>
<gene>
    <name evidence="1" type="ORF">SCLCIDRAFT_22724</name>
</gene>
<dbReference type="Proteomes" id="UP000053989">
    <property type="component" value="Unassembled WGS sequence"/>
</dbReference>
<evidence type="ECO:0000313" key="1">
    <source>
        <dbReference type="EMBL" id="KIM65562.1"/>
    </source>
</evidence>
<reference evidence="1 2" key="1">
    <citation type="submission" date="2014-04" db="EMBL/GenBank/DDBJ databases">
        <authorList>
            <consortium name="DOE Joint Genome Institute"/>
            <person name="Kuo A."/>
            <person name="Kohler A."/>
            <person name="Nagy L.G."/>
            <person name="Floudas D."/>
            <person name="Copeland A."/>
            <person name="Barry K.W."/>
            <person name="Cichocki N."/>
            <person name="Veneault-Fourrey C."/>
            <person name="LaButti K."/>
            <person name="Lindquist E.A."/>
            <person name="Lipzen A."/>
            <person name="Lundell T."/>
            <person name="Morin E."/>
            <person name="Murat C."/>
            <person name="Sun H."/>
            <person name="Tunlid A."/>
            <person name="Henrissat B."/>
            <person name="Grigoriev I.V."/>
            <person name="Hibbett D.S."/>
            <person name="Martin F."/>
            <person name="Nordberg H.P."/>
            <person name="Cantor M.N."/>
            <person name="Hua S.X."/>
        </authorList>
    </citation>
    <scope>NUCLEOTIDE SEQUENCE [LARGE SCALE GENOMIC DNA]</scope>
    <source>
        <strain evidence="1 2">Foug A</strain>
    </source>
</reference>
<dbReference type="EMBL" id="KN822022">
    <property type="protein sequence ID" value="KIM65562.1"/>
    <property type="molecule type" value="Genomic_DNA"/>
</dbReference>
<name>A0A0C3AKU0_9AGAM</name>
<dbReference type="AlphaFoldDB" id="A0A0C3AKU0"/>
<evidence type="ECO:0000313" key="2">
    <source>
        <dbReference type="Proteomes" id="UP000053989"/>
    </source>
</evidence>
<sequence>MHACIRYDLGPSVSPSMSNVSVSTLWMFQRVSGWLRCAGAFQVSHFDFLGLADIYRCDFDSSAPTAPCDKSVQTFCRMDGWPRQHCQQHLLYLIHVDVAAAHCAIYTVSLSVLIAVASPLTLNVTCTSTGAFHGMLGCPVFGFMQRFFIVPDTVHIRAYARCIHSVAESIWLVWKLFYSTDRSTRVCFNAQGIRLPGQRICSVSKAYVQYSTAVQVLQFN</sequence>